<organism evidence="1">
    <name type="scientific">marine sediment metagenome</name>
    <dbReference type="NCBI Taxonomy" id="412755"/>
    <lineage>
        <taxon>unclassified sequences</taxon>
        <taxon>metagenomes</taxon>
        <taxon>ecological metagenomes</taxon>
    </lineage>
</organism>
<comment type="caution">
    <text evidence="1">The sequence shown here is derived from an EMBL/GenBank/DDBJ whole genome shotgun (WGS) entry which is preliminary data.</text>
</comment>
<name>X0VDI2_9ZZZZ</name>
<gene>
    <name evidence="1" type="ORF">S01H1_37037</name>
</gene>
<sequence>NWLAVLLIAWLMPAADLLGARAADEEKRQAAAKSQQITKAVTPLIKNAKKRLQNRPALKEQLAALDDIQAKLAKLADRPEDLAVQTVKDVTSLAEQIRQQQLQSLQRQTEAMRSSLARAAAANASGLVQQLAKSLASGDYQQASRLLQQLQGQVQAAAKDPAKAAQLAGQLQQLADALQKQALSAQLAAQLKAAGVPDEQLQNLKDKIAAGAELSKAELQELKKSMLNSGLSMNQANQLLQKIASACQGAGAACKLGNCLGNAAAGLMQA</sequence>
<dbReference type="EMBL" id="BARS01023244">
    <property type="protein sequence ID" value="GAG09322.1"/>
    <property type="molecule type" value="Genomic_DNA"/>
</dbReference>
<reference evidence="1" key="1">
    <citation type="journal article" date="2014" name="Front. Microbiol.">
        <title>High frequency of phylogenetically diverse reductive dehalogenase-homologous genes in deep subseafloor sedimentary metagenomes.</title>
        <authorList>
            <person name="Kawai M."/>
            <person name="Futagami T."/>
            <person name="Toyoda A."/>
            <person name="Takaki Y."/>
            <person name="Nishi S."/>
            <person name="Hori S."/>
            <person name="Arai W."/>
            <person name="Tsubouchi T."/>
            <person name="Morono Y."/>
            <person name="Uchiyama I."/>
            <person name="Ito T."/>
            <person name="Fujiyama A."/>
            <person name="Inagaki F."/>
            <person name="Takami H."/>
        </authorList>
    </citation>
    <scope>NUCLEOTIDE SEQUENCE</scope>
    <source>
        <strain evidence="1">Expedition CK06-06</strain>
    </source>
</reference>
<protein>
    <recommendedName>
        <fullName evidence="2">DUF4175 domain-containing protein</fullName>
    </recommendedName>
</protein>
<feature type="non-terminal residue" evidence="1">
    <location>
        <position position="270"/>
    </location>
</feature>
<dbReference type="AlphaFoldDB" id="X0VDI2"/>
<accession>X0VDI2</accession>
<evidence type="ECO:0000313" key="1">
    <source>
        <dbReference type="EMBL" id="GAG09322.1"/>
    </source>
</evidence>
<evidence type="ECO:0008006" key="2">
    <source>
        <dbReference type="Google" id="ProtNLM"/>
    </source>
</evidence>
<feature type="non-terminal residue" evidence="1">
    <location>
        <position position="1"/>
    </location>
</feature>
<proteinExistence type="predicted"/>